<reference evidence="2" key="1">
    <citation type="journal article" date="2021" name="Nat. Commun.">
        <title>Genetic determinants of endophytism in the Arabidopsis root mycobiome.</title>
        <authorList>
            <person name="Mesny F."/>
            <person name="Miyauchi S."/>
            <person name="Thiergart T."/>
            <person name="Pickel B."/>
            <person name="Atanasova L."/>
            <person name="Karlsson M."/>
            <person name="Huettel B."/>
            <person name="Barry K.W."/>
            <person name="Haridas S."/>
            <person name="Chen C."/>
            <person name="Bauer D."/>
            <person name="Andreopoulos W."/>
            <person name="Pangilinan J."/>
            <person name="LaButti K."/>
            <person name="Riley R."/>
            <person name="Lipzen A."/>
            <person name="Clum A."/>
            <person name="Drula E."/>
            <person name="Henrissat B."/>
            <person name="Kohler A."/>
            <person name="Grigoriev I.V."/>
            <person name="Martin F.M."/>
            <person name="Hacquard S."/>
        </authorList>
    </citation>
    <scope>NUCLEOTIDE SEQUENCE</scope>
    <source>
        <strain evidence="2">MPI-CAGE-AT-0021</strain>
    </source>
</reference>
<accession>A0A9P9JIM8</accession>
<gene>
    <name evidence="2" type="ORF">B0J13DRAFT_518087</name>
</gene>
<feature type="compositionally biased region" description="Polar residues" evidence="1">
    <location>
        <begin position="132"/>
        <end position="145"/>
    </location>
</feature>
<dbReference type="Proteomes" id="UP000717696">
    <property type="component" value="Unassembled WGS sequence"/>
</dbReference>
<organism evidence="2 3">
    <name type="scientific">Dactylonectria estremocensis</name>
    <dbReference type="NCBI Taxonomy" id="1079267"/>
    <lineage>
        <taxon>Eukaryota</taxon>
        <taxon>Fungi</taxon>
        <taxon>Dikarya</taxon>
        <taxon>Ascomycota</taxon>
        <taxon>Pezizomycotina</taxon>
        <taxon>Sordariomycetes</taxon>
        <taxon>Hypocreomycetidae</taxon>
        <taxon>Hypocreales</taxon>
        <taxon>Nectriaceae</taxon>
        <taxon>Dactylonectria</taxon>
    </lineage>
</organism>
<keyword evidence="3" id="KW-1185">Reference proteome</keyword>
<protein>
    <submittedName>
        <fullName evidence="2">Uncharacterized protein</fullName>
    </submittedName>
</protein>
<evidence type="ECO:0000256" key="1">
    <source>
        <dbReference type="SAM" id="MobiDB-lite"/>
    </source>
</evidence>
<evidence type="ECO:0000313" key="2">
    <source>
        <dbReference type="EMBL" id="KAH7162836.1"/>
    </source>
</evidence>
<dbReference type="EMBL" id="JAGMUU010000001">
    <property type="protein sequence ID" value="KAH7162836.1"/>
    <property type="molecule type" value="Genomic_DNA"/>
</dbReference>
<comment type="caution">
    <text evidence="2">The sequence shown here is derived from an EMBL/GenBank/DDBJ whole genome shotgun (WGS) entry which is preliminary data.</text>
</comment>
<proteinExistence type="predicted"/>
<sequence>MPPILPPQVNPAVNEEVLVASPRDRLSPFVEFQIRATDTTTSEARDNTILTWFHPITSCDPGGNVEAVASNTASVAVQRQVDDICADVAETAMANMKKTQQYLGSEMTRMQGNLAERVAPRDSPLAGPSKLLPSSQPATPLQGSDSKMEKGQSRYRATGSGSSSSVCPLPPTLCNGEKPKHVKLRRQKLDTNGNGIAGSEELCKRK</sequence>
<dbReference type="AlphaFoldDB" id="A0A9P9JIM8"/>
<evidence type="ECO:0000313" key="3">
    <source>
        <dbReference type="Proteomes" id="UP000717696"/>
    </source>
</evidence>
<feature type="region of interest" description="Disordered" evidence="1">
    <location>
        <begin position="119"/>
        <end position="206"/>
    </location>
</feature>
<name>A0A9P9JIM8_9HYPO</name>